<sequence length="236" mass="26119">MTEGTKGLRPVRLWEAWGAALARSCEELEAVLAGQSPQITAQRPVTRLRFGLRRTGEQGQLVFELRVDFGGAPRAEVNLDGTVHRQTGIIGEGSNEWASVTFGGKYVEFLLVHESVPRLMDAVYSRSTFMPQLPELLEVARIVTLETAVDVTLGAAQRIYFERRGHKDEEPSFERMGFALTDKRGAPVTPEDVASWEARYGPNGAWPSGVAWRRDDGAVIDGTEVTFGANAKRLFR</sequence>
<reference evidence="1 2" key="1">
    <citation type="submission" date="2022-11" db="EMBL/GenBank/DDBJ databases">
        <title>Minimal conservation of predation-associated metabolite biosynthetic gene clusters underscores biosynthetic potential of Myxococcota including descriptions for ten novel species: Archangium lansinium sp. nov., Myxococcus landrumus sp. nov., Nannocystis bai.</title>
        <authorList>
            <person name="Ahearne A."/>
            <person name="Stevens C."/>
            <person name="Dowd S."/>
        </authorList>
    </citation>
    <scope>NUCLEOTIDE SEQUENCE [LARGE SCALE GENOMIC DNA]</scope>
    <source>
        <strain evidence="1 2">NCELM</strain>
    </source>
</reference>
<protein>
    <submittedName>
        <fullName evidence="1">Uncharacterized protein</fullName>
    </submittedName>
</protein>
<evidence type="ECO:0000313" key="1">
    <source>
        <dbReference type="EMBL" id="MDC0667846.1"/>
    </source>
</evidence>
<comment type="caution">
    <text evidence="1">The sequence shown here is derived from an EMBL/GenBank/DDBJ whole genome shotgun (WGS) entry which is preliminary data.</text>
</comment>
<evidence type="ECO:0000313" key="2">
    <source>
        <dbReference type="Proteomes" id="UP001217838"/>
    </source>
</evidence>
<organism evidence="1 2">
    <name type="scientific">Nannocystis radixulma</name>
    <dbReference type="NCBI Taxonomy" id="2995305"/>
    <lineage>
        <taxon>Bacteria</taxon>
        <taxon>Pseudomonadati</taxon>
        <taxon>Myxococcota</taxon>
        <taxon>Polyangia</taxon>
        <taxon>Nannocystales</taxon>
        <taxon>Nannocystaceae</taxon>
        <taxon>Nannocystis</taxon>
    </lineage>
</organism>
<dbReference type="Proteomes" id="UP001217838">
    <property type="component" value="Unassembled WGS sequence"/>
</dbReference>
<keyword evidence="2" id="KW-1185">Reference proteome</keyword>
<dbReference type="EMBL" id="JAQNDN010000002">
    <property type="protein sequence ID" value="MDC0667846.1"/>
    <property type="molecule type" value="Genomic_DNA"/>
</dbReference>
<dbReference type="RefSeq" id="WP_271996313.1">
    <property type="nucleotide sequence ID" value="NZ_JAQNDN010000002.1"/>
</dbReference>
<gene>
    <name evidence="1" type="ORF">POL58_08860</name>
</gene>
<proteinExistence type="predicted"/>
<name>A0ABT5B166_9BACT</name>
<accession>A0ABT5B166</accession>